<name>A0A6J8A3S9_MYTCO</name>
<accession>A0A6J8A3S9</accession>
<dbReference type="Proteomes" id="UP000507470">
    <property type="component" value="Unassembled WGS sequence"/>
</dbReference>
<proteinExistence type="predicted"/>
<gene>
    <name evidence="1" type="ORF">MCOR_3041</name>
</gene>
<dbReference type="SUPFAM" id="SSF56219">
    <property type="entry name" value="DNase I-like"/>
    <property type="match status" value="1"/>
</dbReference>
<dbReference type="AlphaFoldDB" id="A0A6J8A3S9"/>
<protein>
    <recommendedName>
        <fullName evidence="3">Endonuclease/exonuclease/phosphatase domain-containing protein</fullName>
    </recommendedName>
</protein>
<keyword evidence="2" id="KW-1185">Reference proteome</keyword>
<dbReference type="EMBL" id="CACVKT020000569">
    <property type="protein sequence ID" value="CAC5360623.1"/>
    <property type="molecule type" value="Genomic_DNA"/>
</dbReference>
<evidence type="ECO:0000313" key="2">
    <source>
        <dbReference type="Proteomes" id="UP000507470"/>
    </source>
</evidence>
<sequence length="276" mass="31459">MWPTSLNKFIHKLPDGSSRVMAIKIELENHTVCLINTYMPTFGQNSQIGYREHLDIVSHITEKYSELTHILFGDLNGTLKPSKKNPHDKLLRTFQTQGKWINKGKHLDNDTFFHHNGLSSSQIDYILTQDLERVDKVVIENTCGNNLSSHVPVCGVLAAKIQSNNIQKSSISGKKFKIEWDRADLNRYQAKLKEPLRENQSPNLTSTELVGNLIYSLKKAEKFAIPSRIIKLNGPKLKVSAETKNLLNICKQKHRIWDIGGRKRGSDDSYKQLKEA</sequence>
<organism evidence="1 2">
    <name type="scientific">Mytilus coruscus</name>
    <name type="common">Sea mussel</name>
    <dbReference type="NCBI Taxonomy" id="42192"/>
    <lineage>
        <taxon>Eukaryota</taxon>
        <taxon>Metazoa</taxon>
        <taxon>Spiralia</taxon>
        <taxon>Lophotrochozoa</taxon>
        <taxon>Mollusca</taxon>
        <taxon>Bivalvia</taxon>
        <taxon>Autobranchia</taxon>
        <taxon>Pteriomorphia</taxon>
        <taxon>Mytilida</taxon>
        <taxon>Mytiloidea</taxon>
        <taxon>Mytilidae</taxon>
        <taxon>Mytilinae</taxon>
        <taxon>Mytilus</taxon>
    </lineage>
</organism>
<dbReference type="OrthoDB" id="7476844at2759"/>
<reference evidence="1 2" key="1">
    <citation type="submission" date="2020-06" db="EMBL/GenBank/DDBJ databases">
        <authorList>
            <person name="Li R."/>
            <person name="Bekaert M."/>
        </authorList>
    </citation>
    <scope>NUCLEOTIDE SEQUENCE [LARGE SCALE GENOMIC DNA]</scope>
    <source>
        <strain evidence="2">wild</strain>
    </source>
</reference>
<dbReference type="Gene3D" id="3.60.10.10">
    <property type="entry name" value="Endonuclease/exonuclease/phosphatase"/>
    <property type="match status" value="1"/>
</dbReference>
<dbReference type="InterPro" id="IPR036691">
    <property type="entry name" value="Endo/exonu/phosph_ase_sf"/>
</dbReference>
<evidence type="ECO:0000313" key="1">
    <source>
        <dbReference type="EMBL" id="CAC5360623.1"/>
    </source>
</evidence>
<evidence type="ECO:0008006" key="3">
    <source>
        <dbReference type="Google" id="ProtNLM"/>
    </source>
</evidence>